<sequence length="147" mass="17665">MSGFVIDDMVLNFLDKRNSSLVIKMEKESEGYEKYAKENFSDCGESYSMTCWIENRRKIYFAIFNKRDDYYIEMNRTLNSLEWRTHPDFVSFVENEIECEGYCKFMIVDILENEKLTIVETSCEDFEDYQTSELIVFFDSNYNQSYI</sequence>
<name>A0A481ZC87_9VIRU</name>
<dbReference type="EMBL" id="MK500598">
    <property type="protein sequence ID" value="QBK93553.1"/>
    <property type="molecule type" value="Genomic_DNA"/>
</dbReference>
<organism evidence="1">
    <name type="scientific">Pithovirus LCPAC404</name>
    <dbReference type="NCBI Taxonomy" id="2506597"/>
    <lineage>
        <taxon>Viruses</taxon>
        <taxon>Pithoviruses</taxon>
    </lineage>
</organism>
<protein>
    <submittedName>
        <fullName evidence="1">Uncharacterized protein</fullName>
    </submittedName>
</protein>
<gene>
    <name evidence="1" type="ORF">LCPAC404_02570</name>
</gene>
<evidence type="ECO:0000313" key="1">
    <source>
        <dbReference type="EMBL" id="QBK93553.1"/>
    </source>
</evidence>
<reference evidence="1" key="1">
    <citation type="journal article" date="2019" name="MBio">
        <title>Virus Genomes from Deep Sea Sediments Expand the Ocean Megavirome and Support Independent Origins of Viral Gigantism.</title>
        <authorList>
            <person name="Backstrom D."/>
            <person name="Yutin N."/>
            <person name="Jorgensen S.L."/>
            <person name="Dharamshi J."/>
            <person name="Homa F."/>
            <person name="Zaremba-Niedwiedzka K."/>
            <person name="Spang A."/>
            <person name="Wolf Y.I."/>
            <person name="Koonin E.V."/>
            <person name="Ettema T.J."/>
        </authorList>
    </citation>
    <scope>NUCLEOTIDE SEQUENCE</scope>
</reference>
<proteinExistence type="predicted"/>
<accession>A0A481ZC87</accession>